<dbReference type="EMBL" id="FOSL01000011">
    <property type="protein sequence ID" value="SFK72971.1"/>
    <property type="molecule type" value="Genomic_DNA"/>
</dbReference>
<protein>
    <submittedName>
        <fullName evidence="1">Uncharacterized protein</fullName>
    </submittedName>
</protein>
<sequence>MDDDLLTMDRAALIAEAQRLRAGIRKHRDSTGHDLCWHHPDLWALLPERTEPAVAVPPWPKFMRGCIHYRQSLERQAAGAPIHDKEYDG</sequence>
<keyword evidence="2" id="KW-1185">Reference proteome</keyword>
<evidence type="ECO:0000313" key="2">
    <source>
        <dbReference type="Proteomes" id="UP000323300"/>
    </source>
</evidence>
<dbReference type="RefSeq" id="WP_149761574.1">
    <property type="nucleotide sequence ID" value="NZ_BSPE01000004.1"/>
</dbReference>
<dbReference type="Proteomes" id="UP000323300">
    <property type="component" value="Unassembled WGS sequence"/>
</dbReference>
<dbReference type="OrthoDB" id="962952at2"/>
<name>A0A1I4BYG9_9HYPH</name>
<organism evidence="1 2">
    <name type="scientific">Neomesorhizobium albiziae</name>
    <dbReference type="NCBI Taxonomy" id="335020"/>
    <lineage>
        <taxon>Bacteria</taxon>
        <taxon>Pseudomonadati</taxon>
        <taxon>Pseudomonadota</taxon>
        <taxon>Alphaproteobacteria</taxon>
        <taxon>Hyphomicrobiales</taxon>
        <taxon>Phyllobacteriaceae</taxon>
        <taxon>Neomesorhizobium</taxon>
    </lineage>
</organism>
<accession>A0A1I4BYG9</accession>
<reference evidence="1 2" key="1">
    <citation type="submission" date="2016-10" db="EMBL/GenBank/DDBJ databases">
        <authorList>
            <person name="Varghese N."/>
            <person name="Submissions S."/>
        </authorList>
    </citation>
    <scope>NUCLEOTIDE SEQUENCE [LARGE SCALE GENOMIC DNA]</scope>
    <source>
        <strain evidence="1 2">DSM 21822</strain>
    </source>
</reference>
<dbReference type="AlphaFoldDB" id="A0A1I4BYG9"/>
<proteinExistence type="predicted"/>
<evidence type="ECO:0000313" key="1">
    <source>
        <dbReference type="EMBL" id="SFK72971.1"/>
    </source>
</evidence>
<gene>
    <name evidence="1" type="ORF">SAMN04488498_111112</name>
</gene>